<evidence type="ECO:0000256" key="1">
    <source>
        <dbReference type="ARBA" id="ARBA00001974"/>
    </source>
</evidence>
<name>A0A852XD92_9MICO</name>
<organism evidence="7 8">
    <name type="scientific">Janibacter alkaliphilus</name>
    <dbReference type="NCBI Taxonomy" id="1069963"/>
    <lineage>
        <taxon>Bacteria</taxon>
        <taxon>Bacillati</taxon>
        <taxon>Actinomycetota</taxon>
        <taxon>Actinomycetes</taxon>
        <taxon>Micrococcales</taxon>
        <taxon>Intrasporangiaceae</taxon>
        <taxon>Janibacter</taxon>
    </lineage>
</organism>
<sequence length="404" mass="43177">MGERRVAVVGGGIVGLAVARELVRRHPGAAVVVLEKEDRLGAHQTGHNSGVVHAGIYYRPGSLKARLCARGRDLLADYCAEHALPYRECGKLVVAVDETERGCFEALQRTAEANRVPGLRRVEGAGIAEIEPHATGLVALHSPRTAITDYTAVADQLGQELRAAGGRVRLGTRVTGVQRRSGSVLLGCADADGTTSPEVADHVVLCAGLQADRLGRLAGGSADPRIVPFRGEYLEVCPDKADLVRGMVYPVPDPRYPFLGVHWTRRVDGGLEVGPNAVLAPAREGYRRRDARPGDLAETLAWPGTWQLARQHWRTGVREVAGSLSTRAYLRSARRYVPEIGPADVRRAGAGVRAQAVGRDGSLLDDFRIDGDAQVTSVRNAPSPAATSSLAIAEHVVEAITLRP</sequence>
<feature type="domain" description="FAD dependent oxidoreductase" evidence="6">
    <location>
        <begin position="5"/>
        <end position="398"/>
    </location>
</feature>
<evidence type="ECO:0000313" key="7">
    <source>
        <dbReference type="EMBL" id="NYG36435.1"/>
    </source>
</evidence>
<keyword evidence="4" id="KW-0560">Oxidoreductase</keyword>
<dbReference type="NCBIfam" id="NF008726">
    <property type="entry name" value="PRK11728.1"/>
    <property type="match status" value="1"/>
</dbReference>
<dbReference type="PANTHER" id="PTHR43104:SF2">
    <property type="entry name" value="L-2-HYDROXYGLUTARATE DEHYDROGENASE, MITOCHONDRIAL"/>
    <property type="match status" value="1"/>
</dbReference>
<dbReference type="AlphaFoldDB" id="A0A852XD92"/>
<dbReference type="RefSeq" id="WP_179461941.1">
    <property type="nucleotide sequence ID" value="NZ_JACBZX010000001.1"/>
</dbReference>
<dbReference type="Gene3D" id="3.50.50.60">
    <property type="entry name" value="FAD/NAD(P)-binding domain"/>
    <property type="match status" value="1"/>
</dbReference>
<reference evidence="7 8" key="1">
    <citation type="submission" date="2020-07" db="EMBL/GenBank/DDBJ databases">
        <title>Sequencing the genomes of 1000 actinobacteria strains.</title>
        <authorList>
            <person name="Klenk H.-P."/>
        </authorList>
    </citation>
    <scope>NUCLEOTIDE SEQUENCE [LARGE SCALE GENOMIC DNA]</scope>
    <source>
        <strain evidence="7 8">DSM 24723</strain>
    </source>
</reference>
<dbReference type="Gene3D" id="3.30.9.10">
    <property type="entry name" value="D-Amino Acid Oxidase, subunit A, domain 2"/>
    <property type="match status" value="1"/>
</dbReference>
<dbReference type="InterPro" id="IPR036188">
    <property type="entry name" value="FAD/NAD-bd_sf"/>
</dbReference>
<comment type="caution">
    <text evidence="7">The sequence shown here is derived from an EMBL/GenBank/DDBJ whole genome shotgun (WGS) entry which is preliminary data.</text>
</comment>
<dbReference type="SUPFAM" id="SSF51905">
    <property type="entry name" value="FAD/NAD(P)-binding domain"/>
    <property type="match status" value="1"/>
</dbReference>
<dbReference type="PANTHER" id="PTHR43104">
    <property type="entry name" value="L-2-HYDROXYGLUTARATE DEHYDROGENASE, MITOCHONDRIAL"/>
    <property type="match status" value="1"/>
</dbReference>
<protein>
    <submittedName>
        <fullName evidence="7">L-2-hydroxyglutarate oxidase LhgO</fullName>
    </submittedName>
</protein>
<accession>A0A852XD92</accession>
<evidence type="ECO:0000256" key="4">
    <source>
        <dbReference type="ARBA" id="ARBA00023002"/>
    </source>
</evidence>
<keyword evidence="8" id="KW-1185">Reference proteome</keyword>
<keyword evidence="3" id="KW-0274">FAD</keyword>
<dbReference type="EMBL" id="JACBZX010000001">
    <property type="protein sequence ID" value="NYG36435.1"/>
    <property type="molecule type" value="Genomic_DNA"/>
</dbReference>
<dbReference type="Proteomes" id="UP000592181">
    <property type="component" value="Unassembled WGS sequence"/>
</dbReference>
<evidence type="ECO:0000256" key="5">
    <source>
        <dbReference type="ARBA" id="ARBA00037941"/>
    </source>
</evidence>
<comment type="similarity">
    <text evidence="5">Belongs to the L2HGDH family.</text>
</comment>
<dbReference type="InterPro" id="IPR006076">
    <property type="entry name" value="FAD-dep_OxRdtase"/>
</dbReference>
<dbReference type="GO" id="GO:0005737">
    <property type="term" value="C:cytoplasm"/>
    <property type="evidence" value="ECO:0007669"/>
    <property type="project" value="TreeGrafter"/>
</dbReference>
<evidence type="ECO:0000313" key="8">
    <source>
        <dbReference type="Proteomes" id="UP000592181"/>
    </source>
</evidence>
<comment type="cofactor">
    <cofactor evidence="1">
        <name>FAD</name>
        <dbReference type="ChEBI" id="CHEBI:57692"/>
    </cofactor>
</comment>
<keyword evidence="2" id="KW-0285">Flavoprotein</keyword>
<evidence type="ECO:0000256" key="3">
    <source>
        <dbReference type="ARBA" id="ARBA00022827"/>
    </source>
</evidence>
<proteinExistence type="inferred from homology"/>
<dbReference type="Pfam" id="PF01266">
    <property type="entry name" value="DAO"/>
    <property type="match status" value="1"/>
</dbReference>
<evidence type="ECO:0000259" key="6">
    <source>
        <dbReference type="Pfam" id="PF01266"/>
    </source>
</evidence>
<gene>
    <name evidence="7" type="ORF">BJY28_000904</name>
</gene>
<dbReference type="GO" id="GO:0047545">
    <property type="term" value="F:(S)-2-hydroxyglutarate dehydrogenase activity"/>
    <property type="evidence" value="ECO:0007669"/>
    <property type="project" value="TreeGrafter"/>
</dbReference>
<evidence type="ECO:0000256" key="2">
    <source>
        <dbReference type="ARBA" id="ARBA00022630"/>
    </source>
</evidence>